<organism evidence="2 3">
    <name type="scientific">Parvicella tangerina</name>
    <dbReference type="NCBI Taxonomy" id="2829795"/>
    <lineage>
        <taxon>Bacteria</taxon>
        <taxon>Pseudomonadati</taxon>
        <taxon>Bacteroidota</taxon>
        <taxon>Flavobacteriia</taxon>
        <taxon>Flavobacteriales</taxon>
        <taxon>Parvicellaceae</taxon>
        <taxon>Parvicella</taxon>
    </lineage>
</organism>
<evidence type="ECO:0000313" key="3">
    <source>
        <dbReference type="Proteomes" id="UP000683507"/>
    </source>
</evidence>
<dbReference type="AlphaFoldDB" id="A0A916NU60"/>
<accession>A0A916NU60</accession>
<evidence type="ECO:0008006" key="4">
    <source>
        <dbReference type="Google" id="ProtNLM"/>
    </source>
</evidence>
<dbReference type="Proteomes" id="UP000683507">
    <property type="component" value="Chromosome"/>
</dbReference>
<feature type="transmembrane region" description="Helical" evidence="1">
    <location>
        <begin position="225"/>
        <end position="243"/>
    </location>
</feature>
<sequence length="406" mass="47277">MLGIKFVVSLGLFYIYTIHYPNRSEADIFKYFDDSEVVYASLYDSPTNFAKLMLEYDIDNDYYFEHYLQHMNNWDRMYDTNVYNDSRTIIKFNAFFRLFSFGEFHVHSLFFCFLSLIGTVALYRVVKKMFLKGQNLLVLLMFLLPSVLLWSSGVLKESILIFALGLLFLALDKLLHFKERRIPIIAILLTLLLMVYIKFYVLVAFIPAITCYIIAHYSAWKKWKIYLPIIVGFGLLALFSKHIPPHMDFVKILEGKQEDFVRLAEFQDAGSKFELTDIDQSFFGIVKVIPEGILNCFIRPLPWRANSTLSIPAVLENLFVLGLLFMGISQIIRRKVSVHHEHMNFLWFSVIFVLLLYAIIGVTTPVAGALVRYKVPALPFLMVVLVYLLKDTKWVSVIDNRLKIKQ</sequence>
<protein>
    <recommendedName>
        <fullName evidence="4">Glycosyltransferase RgtA/B/C/D-like domain-containing protein</fullName>
    </recommendedName>
</protein>
<proteinExistence type="predicted"/>
<feature type="transmembrane region" description="Helical" evidence="1">
    <location>
        <begin position="182"/>
        <end position="213"/>
    </location>
</feature>
<dbReference type="KEGG" id="ptan:CRYO30217_03447"/>
<feature type="transmembrane region" description="Helical" evidence="1">
    <location>
        <begin position="344"/>
        <end position="364"/>
    </location>
</feature>
<evidence type="ECO:0000313" key="2">
    <source>
        <dbReference type="EMBL" id="CAG5087301.1"/>
    </source>
</evidence>
<keyword evidence="1" id="KW-0812">Transmembrane</keyword>
<feature type="transmembrane region" description="Helical" evidence="1">
    <location>
        <begin position="370"/>
        <end position="389"/>
    </location>
</feature>
<reference evidence="2" key="1">
    <citation type="submission" date="2021-04" db="EMBL/GenBank/DDBJ databases">
        <authorList>
            <person name="Rodrigo-Torres L."/>
            <person name="Arahal R. D."/>
            <person name="Lucena T."/>
        </authorList>
    </citation>
    <scope>NUCLEOTIDE SEQUENCE</scope>
    <source>
        <strain evidence="2">AS29M-1</strain>
    </source>
</reference>
<keyword evidence="3" id="KW-1185">Reference proteome</keyword>
<feature type="transmembrane region" description="Helical" evidence="1">
    <location>
        <begin position="137"/>
        <end position="170"/>
    </location>
</feature>
<name>A0A916NU60_9FLAO</name>
<keyword evidence="1" id="KW-1133">Transmembrane helix</keyword>
<dbReference type="EMBL" id="OU015584">
    <property type="protein sequence ID" value="CAG5087301.1"/>
    <property type="molecule type" value="Genomic_DNA"/>
</dbReference>
<feature type="transmembrane region" description="Helical" evidence="1">
    <location>
        <begin position="104"/>
        <end position="125"/>
    </location>
</feature>
<keyword evidence="1" id="KW-0472">Membrane</keyword>
<feature type="transmembrane region" description="Helical" evidence="1">
    <location>
        <begin position="309"/>
        <end position="332"/>
    </location>
</feature>
<evidence type="ECO:0000256" key="1">
    <source>
        <dbReference type="SAM" id="Phobius"/>
    </source>
</evidence>
<gene>
    <name evidence="2" type="ORF">CRYO30217_03447</name>
</gene>